<dbReference type="Proteomes" id="UP000031565">
    <property type="component" value="Unassembled WGS sequence"/>
</dbReference>
<evidence type="ECO:0000313" key="1">
    <source>
        <dbReference type="EMBL" id="PQM30360.1"/>
    </source>
</evidence>
<protein>
    <submittedName>
        <fullName evidence="1">Uncharacterized protein</fullName>
    </submittedName>
</protein>
<evidence type="ECO:0000313" key="2">
    <source>
        <dbReference type="Proteomes" id="UP000031565"/>
    </source>
</evidence>
<reference evidence="1 2" key="1">
    <citation type="journal article" date="2015" name="MBio">
        <title>Genome sequence of the Drosophila melanogaster male-killing Spiroplasma strain MSRO endosymbiont.</title>
        <authorList>
            <person name="Paredes J.C."/>
            <person name="Herren J.K."/>
            <person name="Schupfer F."/>
            <person name="Marin R."/>
            <person name="Claverol S."/>
            <person name="Kuo C.H."/>
            <person name="Lemaitre B."/>
            <person name="Beven L."/>
        </authorList>
    </citation>
    <scope>NUCLEOTIDE SEQUENCE [LARGE SCALE GENOMIC DNA]</scope>
    <source>
        <strain evidence="1 2">MSRO</strain>
    </source>
</reference>
<sequence>MKNIIKTDDFSNKDGVISYLIQEYEKISNGLNIKLENNIWNFTNVQIIDNKENGKSKFVLYCKTQKFNLDVDLLLKYNSKNYNYKLVFKSNSI</sequence>
<name>A0A2P6FA92_9MOLU</name>
<accession>A0A2P6FA92</accession>
<gene>
    <name evidence="1" type="ORF">SMSRO_SF001210</name>
</gene>
<dbReference type="AlphaFoldDB" id="A0A2P6FA92"/>
<organism evidence="1 2">
    <name type="scientific">Spiroplasma poulsonii</name>
    <dbReference type="NCBI Taxonomy" id="2138"/>
    <lineage>
        <taxon>Bacteria</taxon>
        <taxon>Bacillati</taxon>
        <taxon>Mycoplasmatota</taxon>
        <taxon>Mollicutes</taxon>
        <taxon>Entomoplasmatales</taxon>
        <taxon>Spiroplasmataceae</taxon>
        <taxon>Spiroplasma</taxon>
    </lineage>
</organism>
<keyword evidence="2" id="KW-1185">Reference proteome</keyword>
<dbReference type="EMBL" id="JTLV02000001">
    <property type="protein sequence ID" value="PQM30360.1"/>
    <property type="molecule type" value="Genomic_DNA"/>
</dbReference>
<dbReference type="RefSeq" id="WP_040092523.1">
    <property type="nucleotide sequence ID" value="NZ_CM020866.1"/>
</dbReference>
<dbReference type="STRING" id="2138.SMSRO_v1c01170"/>
<comment type="caution">
    <text evidence="1">The sequence shown here is derived from an EMBL/GenBank/DDBJ whole genome shotgun (WGS) entry which is preliminary data.</text>
</comment>
<proteinExistence type="predicted"/>